<dbReference type="EMBL" id="CM000853">
    <property type="protein sequence ID" value="KRG89863.1"/>
    <property type="molecule type" value="Genomic_DNA"/>
</dbReference>
<keyword evidence="3" id="KW-1185">Reference proteome</keyword>
<dbReference type="Gramene" id="KRG89863">
    <property type="protein sequence ID" value="KRG89863"/>
    <property type="gene ID" value="GLYMA_20G052100"/>
</dbReference>
<evidence type="ECO:0000313" key="3">
    <source>
        <dbReference type="Proteomes" id="UP000008827"/>
    </source>
</evidence>
<reference evidence="1 2" key="1">
    <citation type="journal article" date="2010" name="Nature">
        <title>Genome sequence of the palaeopolyploid soybean.</title>
        <authorList>
            <person name="Schmutz J."/>
            <person name="Cannon S.B."/>
            <person name="Schlueter J."/>
            <person name="Ma J."/>
            <person name="Mitros T."/>
            <person name="Nelson W."/>
            <person name="Hyten D.L."/>
            <person name="Song Q."/>
            <person name="Thelen J.J."/>
            <person name="Cheng J."/>
            <person name="Xu D."/>
            <person name="Hellsten U."/>
            <person name="May G.D."/>
            <person name="Yu Y."/>
            <person name="Sakurai T."/>
            <person name="Umezawa T."/>
            <person name="Bhattacharyya M.K."/>
            <person name="Sandhu D."/>
            <person name="Valliyodan B."/>
            <person name="Lindquist E."/>
            <person name="Peto M."/>
            <person name="Grant D."/>
            <person name="Shu S."/>
            <person name="Goodstein D."/>
            <person name="Barry K."/>
            <person name="Futrell-Griggs M."/>
            <person name="Abernathy B."/>
            <person name="Du J."/>
            <person name="Tian Z."/>
            <person name="Zhu L."/>
            <person name="Gill N."/>
            <person name="Joshi T."/>
            <person name="Libault M."/>
            <person name="Sethuraman A."/>
            <person name="Zhang X.-C."/>
            <person name="Shinozaki K."/>
            <person name="Nguyen H.T."/>
            <person name="Wing R.A."/>
            <person name="Cregan P."/>
            <person name="Specht J."/>
            <person name="Grimwood J."/>
            <person name="Rokhsar D."/>
            <person name="Stacey G."/>
            <person name="Shoemaker R.C."/>
            <person name="Jackson S.A."/>
        </authorList>
    </citation>
    <scope>NUCLEOTIDE SEQUENCE [LARGE SCALE GENOMIC DNA]</scope>
    <source>
        <strain evidence="2">cv. Williams 82</strain>
        <tissue evidence="1">Callus</tissue>
    </source>
</reference>
<accession>A0A0R0EGV7</accession>
<sequence length="78" mass="9006">MFGGHGGLLKEFVYVGIGLLDYKEDRILAKTIWYKIQFGLFRSYCKIKLALGSSSILRVMKRRVGVFILLEESFKIMI</sequence>
<dbReference type="AlphaFoldDB" id="A0A0R0EGV7"/>
<evidence type="ECO:0000313" key="1">
    <source>
        <dbReference type="EMBL" id="KRG89863.1"/>
    </source>
</evidence>
<dbReference type="Proteomes" id="UP000008827">
    <property type="component" value="Chromosome 20"/>
</dbReference>
<dbReference type="EnsemblPlants" id="KRG89863">
    <property type="protein sequence ID" value="KRG89863"/>
    <property type="gene ID" value="GLYMA_20G052100"/>
</dbReference>
<reference evidence="1" key="3">
    <citation type="submission" date="2018-07" db="EMBL/GenBank/DDBJ databases">
        <title>WGS assembly of Glycine max.</title>
        <authorList>
            <person name="Schmutz J."/>
            <person name="Cannon S."/>
            <person name="Schlueter J."/>
            <person name="Ma J."/>
            <person name="Mitros T."/>
            <person name="Nelson W."/>
            <person name="Hyten D."/>
            <person name="Song Q."/>
            <person name="Thelen J."/>
            <person name="Cheng J."/>
            <person name="Xu D."/>
            <person name="Hellsten U."/>
            <person name="May G."/>
            <person name="Yu Y."/>
            <person name="Sakurai T."/>
            <person name="Umezawa T."/>
            <person name="Bhattacharyya M."/>
            <person name="Sandhu D."/>
            <person name="Valliyodan B."/>
            <person name="Lindquist E."/>
            <person name="Peto M."/>
            <person name="Grant D."/>
            <person name="Shu S."/>
            <person name="Goodstein D."/>
            <person name="Barry K."/>
            <person name="Futrell-Griggs M."/>
            <person name="Abernathy B."/>
            <person name="Du J."/>
            <person name="Tian Z."/>
            <person name="Zhu L."/>
            <person name="Gill N."/>
            <person name="Joshi T."/>
            <person name="Libault M."/>
            <person name="Sethuraman A."/>
            <person name="Zhang X."/>
            <person name="Shinozaki K."/>
            <person name="Nguyen H."/>
            <person name="Wing R."/>
            <person name="Cregan P."/>
            <person name="Specht J."/>
            <person name="Grimwood J."/>
            <person name="Rokhsar D."/>
            <person name="Stacey G."/>
            <person name="Shoemaker R."/>
            <person name="Jackson S."/>
        </authorList>
    </citation>
    <scope>NUCLEOTIDE SEQUENCE</scope>
    <source>
        <tissue evidence="1">Callus</tissue>
    </source>
</reference>
<reference evidence="2" key="2">
    <citation type="submission" date="2018-02" db="UniProtKB">
        <authorList>
            <consortium name="EnsemblPlants"/>
        </authorList>
    </citation>
    <scope>IDENTIFICATION</scope>
    <source>
        <strain evidence="2">Williams 82</strain>
    </source>
</reference>
<dbReference type="InParanoid" id="A0A0R0EGV7"/>
<evidence type="ECO:0000313" key="2">
    <source>
        <dbReference type="EnsemblPlants" id="KRG89863"/>
    </source>
</evidence>
<organism evidence="1">
    <name type="scientific">Glycine max</name>
    <name type="common">Soybean</name>
    <name type="synonym">Glycine hispida</name>
    <dbReference type="NCBI Taxonomy" id="3847"/>
    <lineage>
        <taxon>Eukaryota</taxon>
        <taxon>Viridiplantae</taxon>
        <taxon>Streptophyta</taxon>
        <taxon>Embryophyta</taxon>
        <taxon>Tracheophyta</taxon>
        <taxon>Spermatophyta</taxon>
        <taxon>Magnoliopsida</taxon>
        <taxon>eudicotyledons</taxon>
        <taxon>Gunneridae</taxon>
        <taxon>Pentapetalae</taxon>
        <taxon>rosids</taxon>
        <taxon>fabids</taxon>
        <taxon>Fabales</taxon>
        <taxon>Fabaceae</taxon>
        <taxon>Papilionoideae</taxon>
        <taxon>50 kb inversion clade</taxon>
        <taxon>NPAAA clade</taxon>
        <taxon>indigoferoid/millettioid clade</taxon>
        <taxon>Phaseoleae</taxon>
        <taxon>Glycine</taxon>
        <taxon>Glycine subgen. Soja</taxon>
    </lineage>
</organism>
<protein>
    <submittedName>
        <fullName evidence="1 2">Uncharacterized protein</fullName>
    </submittedName>
</protein>
<proteinExistence type="predicted"/>
<name>A0A0R0EGV7_SOYBN</name>
<gene>
    <name evidence="1" type="ORF">GLYMA_20G052100</name>
</gene>